<comment type="caution">
    <text evidence="1">The sequence shown here is derived from an EMBL/GenBank/DDBJ whole genome shotgun (WGS) entry which is preliminary data.</text>
</comment>
<evidence type="ECO:0008006" key="3">
    <source>
        <dbReference type="Google" id="ProtNLM"/>
    </source>
</evidence>
<evidence type="ECO:0000313" key="1">
    <source>
        <dbReference type="EMBL" id="MCQ4334750.1"/>
    </source>
</evidence>
<gene>
    <name evidence="1" type="ORF">KM295_14950</name>
</gene>
<dbReference type="AlphaFoldDB" id="A0A9R1D7V0"/>
<dbReference type="InterPro" id="IPR043519">
    <property type="entry name" value="NT_sf"/>
</dbReference>
<accession>A0A9R1D7V0</accession>
<dbReference type="Proteomes" id="UP001139494">
    <property type="component" value="Unassembled WGS sequence"/>
</dbReference>
<dbReference type="EMBL" id="JAHLKM010000035">
    <property type="protein sequence ID" value="MCQ4334750.1"/>
    <property type="molecule type" value="Genomic_DNA"/>
</dbReference>
<evidence type="ECO:0000313" key="2">
    <source>
        <dbReference type="Proteomes" id="UP001139494"/>
    </source>
</evidence>
<dbReference type="SUPFAM" id="SSF81301">
    <property type="entry name" value="Nucleotidyltransferase"/>
    <property type="match status" value="1"/>
</dbReference>
<keyword evidence="2" id="KW-1185">Reference proteome</keyword>
<organism evidence="1 2">
    <name type="scientific">Natronomonas aquatica</name>
    <dbReference type="NCBI Taxonomy" id="2841590"/>
    <lineage>
        <taxon>Archaea</taxon>
        <taxon>Methanobacteriati</taxon>
        <taxon>Methanobacteriota</taxon>
        <taxon>Stenosarchaea group</taxon>
        <taxon>Halobacteria</taxon>
        <taxon>Halobacteriales</taxon>
        <taxon>Natronomonadaceae</taxon>
        <taxon>Natronomonas</taxon>
    </lineage>
</organism>
<name>A0A9R1D7V0_9EURY</name>
<proteinExistence type="predicted"/>
<reference evidence="1" key="1">
    <citation type="journal article" date="2023" name="Front. Microbiol.">
        <title>Genomic-based phylogenetic and metabolic analyses of the genus Natronomonas, and description of Natronomonas aquatica sp. nov.</title>
        <authorList>
            <person name="Garcia-Roldan A."/>
            <person name="Duran-Viseras A."/>
            <person name="de la Haba R.R."/>
            <person name="Corral P."/>
            <person name="Sanchez-Porro C."/>
            <person name="Ventosa A."/>
        </authorList>
    </citation>
    <scope>NUCLEOTIDE SEQUENCE</scope>
    <source>
        <strain evidence="1">F2-12</strain>
    </source>
</reference>
<protein>
    <recommendedName>
        <fullName evidence="3">Nucleotidyltransferase</fullName>
    </recommendedName>
</protein>
<sequence length="200" mass="22894">MGGIELHDNVLLVDRDPNELDDLAIRFSAILDEFDIDHVFVSGYVAILTGRSRATEDIDVLLEHIPAERITRLVERLESEALWGPAMPLDSMAEMLEDNIWIAREGEMVPHLEAKFVDDEYDRASLENSITARLTSVDAALPIGPLELQIAYKLYLATPKDFEDAYHLYSMFEESLSTRELERWVGKLDVTEEYDRLKHT</sequence>
<dbReference type="RefSeq" id="WP_256030839.1">
    <property type="nucleotide sequence ID" value="NZ_JAHLKM010000035.1"/>
</dbReference>